<dbReference type="PANTHER" id="PTHR35011">
    <property type="entry name" value="2,3-DIKETO-L-GULONATE TRAP TRANSPORTER SMALL PERMEASE PROTEIN YIAM"/>
    <property type="match status" value="1"/>
</dbReference>
<evidence type="ECO:0000256" key="1">
    <source>
        <dbReference type="ARBA" id="ARBA00004429"/>
    </source>
</evidence>
<dbReference type="GO" id="GO:0015740">
    <property type="term" value="P:C4-dicarboxylate transport"/>
    <property type="evidence" value="ECO:0007669"/>
    <property type="project" value="TreeGrafter"/>
</dbReference>
<keyword evidence="7 9" id="KW-0472">Membrane</keyword>
<dbReference type="Proteomes" id="UP000193862">
    <property type="component" value="Unassembled WGS sequence"/>
</dbReference>
<protein>
    <recommendedName>
        <fullName evidence="9">TRAP transporter small permease protein</fullName>
    </recommendedName>
</protein>
<evidence type="ECO:0000256" key="8">
    <source>
        <dbReference type="ARBA" id="ARBA00038436"/>
    </source>
</evidence>
<sequence length="167" mass="18162">MKRILEGIQVTVIVSVFVVLVGCVSWQVITRYALGVPSTVTDEIARFLFIWLALIGGAYTYGQGRHLAIDVIPMMMTGRARLIIEACITLLVASFALFVMIWGGYQLVSRTLDAGQISPSLQIPMGLVYLAIPFAGVVILAYAVVALIELARGRLPMQLINDAPPVE</sequence>
<dbReference type="OrthoDB" id="4964541at2"/>
<dbReference type="InterPro" id="IPR055348">
    <property type="entry name" value="DctQ"/>
</dbReference>
<evidence type="ECO:0000256" key="4">
    <source>
        <dbReference type="ARBA" id="ARBA00022519"/>
    </source>
</evidence>
<dbReference type="InterPro" id="IPR007387">
    <property type="entry name" value="TRAP_DctQ"/>
</dbReference>
<comment type="subunit">
    <text evidence="9">The complex comprises the extracytoplasmic solute receptor protein and the two transmembrane proteins.</text>
</comment>
<feature type="transmembrane region" description="Helical" evidence="9">
    <location>
        <begin position="125"/>
        <end position="148"/>
    </location>
</feature>
<keyword evidence="12" id="KW-1185">Reference proteome</keyword>
<feature type="domain" description="Tripartite ATP-independent periplasmic transporters DctQ component" evidence="10">
    <location>
        <begin position="20"/>
        <end position="152"/>
    </location>
</feature>
<accession>A0A1Y5RUY7</accession>
<evidence type="ECO:0000256" key="7">
    <source>
        <dbReference type="ARBA" id="ARBA00023136"/>
    </source>
</evidence>
<keyword evidence="3" id="KW-1003">Cell membrane</keyword>
<keyword evidence="6 9" id="KW-1133">Transmembrane helix</keyword>
<evidence type="ECO:0000256" key="9">
    <source>
        <dbReference type="RuleBase" id="RU369079"/>
    </source>
</evidence>
<comment type="function">
    <text evidence="9">Part of the tripartite ATP-independent periplasmic (TRAP) transport system.</text>
</comment>
<keyword evidence="2 9" id="KW-0813">Transport</keyword>
<evidence type="ECO:0000313" key="12">
    <source>
        <dbReference type="Proteomes" id="UP000193862"/>
    </source>
</evidence>
<organism evidence="11 12">
    <name type="scientific">Aquimixticola soesokkakensis</name>
    <dbReference type="NCBI Taxonomy" id="1519096"/>
    <lineage>
        <taxon>Bacteria</taxon>
        <taxon>Pseudomonadati</taxon>
        <taxon>Pseudomonadota</taxon>
        <taxon>Alphaproteobacteria</taxon>
        <taxon>Rhodobacterales</taxon>
        <taxon>Paracoccaceae</taxon>
        <taxon>Aquimixticola</taxon>
    </lineage>
</organism>
<evidence type="ECO:0000256" key="2">
    <source>
        <dbReference type="ARBA" id="ARBA00022448"/>
    </source>
</evidence>
<reference evidence="11 12" key="1">
    <citation type="submission" date="2017-03" db="EMBL/GenBank/DDBJ databases">
        <authorList>
            <person name="Afonso C.L."/>
            <person name="Miller P.J."/>
            <person name="Scott M.A."/>
            <person name="Spackman E."/>
            <person name="Goraichik I."/>
            <person name="Dimitrov K.M."/>
            <person name="Suarez D.L."/>
            <person name="Swayne D.E."/>
        </authorList>
    </citation>
    <scope>NUCLEOTIDE SEQUENCE [LARGE SCALE GENOMIC DNA]</scope>
    <source>
        <strain evidence="11 12">CECT 8620</strain>
    </source>
</reference>
<dbReference type="EMBL" id="FWFS01000002">
    <property type="protein sequence ID" value="SLN23159.1"/>
    <property type="molecule type" value="Genomic_DNA"/>
</dbReference>
<evidence type="ECO:0000259" key="10">
    <source>
        <dbReference type="Pfam" id="PF04290"/>
    </source>
</evidence>
<proteinExistence type="inferred from homology"/>
<comment type="subcellular location">
    <subcellularLocation>
        <location evidence="1 9">Cell inner membrane</location>
        <topology evidence="1 9">Multi-pass membrane protein</topology>
    </subcellularLocation>
</comment>
<feature type="transmembrane region" description="Helical" evidence="9">
    <location>
        <begin position="82"/>
        <end position="105"/>
    </location>
</feature>
<dbReference type="AlphaFoldDB" id="A0A1Y5RUY7"/>
<dbReference type="RefSeq" id="WP_085835414.1">
    <property type="nucleotide sequence ID" value="NZ_FWFS01000002.1"/>
</dbReference>
<dbReference type="GO" id="GO:0005886">
    <property type="term" value="C:plasma membrane"/>
    <property type="evidence" value="ECO:0007669"/>
    <property type="project" value="UniProtKB-SubCell"/>
</dbReference>
<evidence type="ECO:0000256" key="3">
    <source>
        <dbReference type="ARBA" id="ARBA00022475"/>
    </source>
</evidence>
<feature type="transmembrane region" description="Helical" evidence="9">
    <location>
        <begin position="44"/>
        <end position="61"/>
    </location>
</feature>
<keyword evidence="4 9" id="KW-0997">Cell inner membrane</keyword>
<evidence type="ECO:0000313" key="11">
    <source>
        <dbReference type="EMBL" id="SLN23159.1"/>
    </source>
</evidence>
<dbReference type="Pfam" id="PF04290">
    <property type="entry name" value="DctQ"/>
    <property type="match status" value="1"/>
</dbReference>
<feature type="transmembrane region" description="Helical" evidence="9">
    <location>
        <begin position="7"/>
        <end position="29"/>
    </location>
</feature>
<gene>
    <name evidence="11" type="primary">yiaM_1</name>
    <name evidence="11" type="ORF">AQS8620_00649</name>
</gene>
<dbReference type="PANTHER" id="PTHR35011:SF2">
    <property type="entry name" value="2,3-DIKETO-L-GULONATE TRAP TRANSPORTER SMALL PERMEASE PROTEIN YIAM"/>
    <property type="match status" value="1"/>
</dbReference>
<name>A0A1Y5RUY7_9RHOB</name>
<comment type="similarity">
    <text evidence="8 9">Belongs to the TRAP transporter small permease family.</text>
</comment>
<evidence type="ECO:0000256" key="5">
    <source>
        <dbReference type="ARBA" id="ARBA00022692"/>
    </source>
</evidence>
<dbReference type="PROSITE" id="PS51257">
    <property type="entry name" value="PROKAR_LIPOPROTEIN"/>
    <property type="match status" value="1"/>
</dbReference>
<dbReference type="GO" id="GO:0022857">
    <property type="term" value="F:transmembrane transporter activity"/>
    <property type="evidence" value="ECO:0007669"/>
    <property type="project" value="UniProtKB-UniRule"/>
</dbReference>
<keyword evidence="5 9" id="KW-0812">Transmembrane</keyword>
<evidence type="ECO:0000256" key="6">
    <source>
        <dbReference type="ARBA" id="ARBA00022989"/>
    </source>
</evidence>